<dbReference type="Gene3D" id="1.25.40.10">
    <property type="entry name" value="Tetratricopeptide repeat domain"/>
    <property type="match status" value="3"/>
</dbReference>
<dbReference type="EMBL" id="JAVHJL010000005">
    <property type="protein sequence ID" value="KAK6502898.1"/>
    <property type="molecule type" value="Genomic_DNA"/>
</dbReference>
<gene>
    <name evidence="2" type="ORF">TWF481_007939</name>
</gene>
<protein>
    <recommendedName>
        <fullName evidence="4">NB-ARC domain-containing protein</fullName>
    </recommendedName>
</protein>
<dbReference type="Proteomes" id="UP001370758">
    <property type="component" value="Unassembled WGS sequence"/>
</dbReference>
<sequence length="883" mass="100029">MATIDRCFSECFGEPASSSAPVVCALTGTGGMGKTQTALEYAYSCRENRHLTAVFWLLAATEDNIRTSFVDVMQRIVEEQARISWPESLPEYGTIARSLGIPGLVDKKGKVSFEPGSLDIIRSAVFNWLGLPGNTKWLLIFDNVDDLTFGIEKYFPTRGSGGVIVTSRRPEFSHCAEQLPLDGLDLESSTDLLLNLVQLPNPTQNEKNDAIEVVKRLGFMPLAINHAGCFINTMNISIDGYLKYYNKAFKEAQSQVPKFGWNYRDETAVTTWEVSFLAVKSQDEEAASLLLSCSYLNRNEIPEYFWEIGEDGEWEENVDAQLKQKSKFSLLASYSLINRNQPGSFSIHPVVHEWARERVDSRDRFQYIRGALRVISKLKSLQNDPFCSKYTWGSGEGRRLMDHAMVLCKYLNTEFIQHEWRDYQLDSFVGVKNVGAVLNNQSKYSEAFQLYQGVLEWEKRVSGEDSLGAFTTQSVMASILDHQGKHSEALELQQNILARRKALKQKGPQFLPSWDDNIAVLGLIHNTALSFANLGRYNEALKYYHEAAVGKEKVLGKNHSSTLLSLASVATMLGELDQPDEAMKYHQIVLARQKEGCYGSEIEKSRFALCTMKSQGVLANQQHKYDEALEYFQNALAWMKQIYDPNHVSIFAITRDIATVLYNQDKHSEALEWYNQSLDGFKRVLGEDSPDSLSVMRHIARVFQAQHLYDKAIGEYKKVLAKQEEKLRQLHPETLRTFQSLGSAYSDQGKYEEALHYYRIALAGKEKTWGRGHRNTVLAIYEIALVLLSQKEYSDALKWFYKALSGFEGLGPNSLLLVGPPEVMMRIALIFVEQKKFKKALEWCSKALAFQEKTLGKDDPKTIELTKTVANIKSLALYDCIIT</sequence>
<dbReference type="InterPro" id="IPR027417">
    <property type="entry name" value="P-loop_NTPase"/>
</dbReference>
<dbReference type="PANTHER" id="PTHR46082">
    <property type="entry name" value="ATP/GTP-BINDING PROTEIN-RELATED"/>
    <property type="match status" value="1"/>
</dbReference>
<feature type="repeat" description="TPR" evidence="1">
    <location>
        <begin position="735"/>
        <end position="768"/>
    </location>
</feature>
<dbReference type="SUPFAM" id="SSF48452">
    <property type="entry name" value="TPR-like"/>
    <property type="match status" value="2"/>
</dbReference>
<evidence type="ECO:0000313" key="2">
    <source>
        <dbReference type="EMBL" id="KAK6502898.1"/>
    </source>
</evidence>
<dbReference type="SUPFAM" id="SSF52540">
    <property type="entry name" value="P-loop containing nucleoside triphosphate hydrolases"/>
    <property type="match status" value="1"/>
</dbReference>
<name>A0AAV9W5S8_9PEZI</name>
<dbReference type="Pfam" id="PF13374">
    <property type="entry name" value="TPR_10"/>
    <property type="match status" value="1"/>
</dbReference>
<keyword evidence="3" id="KW-1185">Reference proteome</keyword>
<dbReference type="InterPro" id="IPR053137">
    <property type="entry name" value="NLR-like"/>
</dbReference>
<proteinExistence type="predicted"/>
<dbReference type="SMART" id="SM00028">
    <property type="entry name" value="TPR"/>
    <property type="match status" value="8"/>
</dbReference>
<evidence type="ECO:0000313" key="3">
    <source>
        <dbReference type="Proteomes" id="UP001370758"/>
    </source>
</evidence>
<dbReference type="Pfam" id="PF13424">
    <property type="entry name" value="TPR_12"/>
    <property type="match status" value="4"/>
</dbReference>
<dbReference type="PROSITE" id="PS50005">
    <property type="entry name" value="TPR"/>
    <property type="match status" value="1"/>
</dbReference>
<dbReference type="InterPro" id="IPR019734">
    <property type="entry name" value="TPR_rpt"/>
</dbReference>
<dbReference type="PANTHER" id="PTHR46082:SF6">
    <property type="entry name" value="AAA+ ATPASE DOMAIN-CONTAINING PROTEIN-RELATED"/>
    <property type="match status" value="1"/>
</dbReference>
<dbReference type="AlphaFoldDB" id="A0AAV9W5S8"/>
<evidence type="ECO:0008006" key="4">
    <source>
        <dbReference type="Google" id="ProtNLM"/>
    </source>
</evidence>
<reference evidence="2 3" key="1">
    <citation type="submission" date="2023-08" db="EMBL/GenBank/DDBJ databases">
        <authorList>
            <person name="Palmer J.M."/>
        </authorList>
    </citation>
    <scope>NUCLEOTIDE SEQUENCE [LARGE SCALE GENOMIC DNA]</scope>
    <source>
        <strain evidence="2 3">TWF481</strain>
    </source>
</reference>
<evidence type="ECO:0000256" key="1">
    <source>
        <dbReference type="PROSITE-ProRule" id="PRU00339"/>
    </source>
</evidence>
<comment type="caution">
    <text evidence="2">The sequence shown here is derived from an EMBL/GenBank/DDBJ whole genome shotgun (WGS) entry which is preliminary data.</text>
</comment>
<accession>A0AAV9W5S8</accession>
<dbReference type="Gene3D" id="3.40.50.300">
    <property type="entry name" value="P-loop containing nucleotide triphosphate hydrolases"/>
    <property type="match status" value="1"/>
</dbReference>
<dbReference type="InterPro" id="IPR011990">
    <property type="entry name" value="TPR-like_helical_dom_sf"/>
</dbReference>
<organism evidence="2 3">
    <name type="scientific">Arthrobotrys musiformis</name>
    <dbReference type="NCBI Taxonomy" id="47236"/>
    <lineage>
        <taxon>Eukaryota</taxon>
        <taxon>Fungi</taxon>
        <taxon>Dikarya</taxon>
        <taxon>Ascomycota</taxon>
        <taxon>Pezizomycotina</taxon>
        <taxon>Orbiliomycetes</taxon>
        <taxon>Orbiliales</taxon>
        <taxon>Orbiliaceae</taxon>
        <taxon>Arthrobotrys</taxon>
    </lineage>
</organism>
<keyword evidence="1" id="KW-0802">TPR repeat</keyword>